<dbReference type="GO" id="GO:0045892">
    <property type="term" value="P:negative regulation of DNA-templated transcription"/>
    <property type="evidence" value="ECO:0007669"/>
    <property type="project" value="TreeGrafter"/>
</dbReference>
<dbReference type="GO" id="GO:0003700">
    <property type="term" value="F:DNA-binding transcription factor activity"/>
    <property type="evidence" value="ECO:0007669"/>
    <property type="project" value="TreeGrafter"/>
</dbReference>
<dbReference type="Gene3D" id="3.30.450.40">
    <property type="match status" value="1"/>
</dbReference>
<dbReference type="InterPro" id="IPR036388">
    <property type="entry name" value="WH-like_DNA-bd_sf"/>
</dbReference>
<dbReference type="InterPro" id="IPR005471">
    <property type="entry name" value="Tscrpt_reg_IclR_N"/>
</dbReference>
<dbReference type="Proteomes" id="UP000321379">
    <property type="component" value="Unassembled WGS sequence"/>
</dbReference>
<sequence>MASQRTKGVDSARRVLEILLQFSQSKPELTVDEIIEVHGISLPSAYRYLSLLREMYLIEERGKGSYVLSPEILQLAQAAERTLDYRVEAQPVLDRLSASTNETALYLRQLNDAAVCLAISESDHAINISFQPGHVMPLHAGAAAKVLLAGFSKTRRAQYLDRLEPALEPAARERLDDELTALRGSRFAVSEGEVDEGVWACAAPVYARGQLIGAVSVVAPAYRVGEDARASIGASVRATAQELEAVLADVH</sequence>
<keyword evidence="1" id="KW-0805">Transcription regulation</keyword>
<keyword evidence="7" id="KW-1185">Reference proteome</keyword>
<evidence type="ECO:0000256" key="3">
    <source>
        <dbReference type="ARBA" id="ARBA00023163"/>
    </source>
</evidence>
<dbReference type="EMBL" id="VRMG01000008">
    <property type="protein sequence ID" value="TXN29937.1"/>
    <property type="molecule type" value="Genomic_DNA"/>
</dbReference>
<dbReference type="SUPFAM" id="SSF55781">
    <property type="entry name" value="GAF domain-like"/>
    <property type="match status" value="1"/>
</dbReference>
<dbReference type="PROSITE" id="PS51077">
    <property type="entry name" value="HTH_ICLR"/>
    <property type="match status" value="1"/>
</dbReference>
<feature type="domain" description="IclR-ED" evidence="5">
    <location>
        <begin position="71"/>
        <end position="249"/>
    </location>
</feature>
<evidence type="ECO:0000256" key="1">
    <source>
        <dbReference type="ARBA" id="ARBA00023015"/>
    </source>
</evidence>
<dbReference type="InterPro" id="IPR050707">
    <property type="entry name" value="HTH_MetabolicPath_Reg"/>
</dbReference>
<dbReference type="PANTHER" id="PTHR30136:SF24">
    <property type="entry name" value="HTH-TYPE TRANSCRIPTIONAL REPRESSOR ALLR"/>
    <property type="match status" value="1"/>
</dbReference>
<feature type="domain" description="HTH iclR-type" evidence="4">
    <location>
        <begin position="9"/>
        <end position="70"/>
    </location>
</feature>
<dbReference type="Pfam" id="PF09339">
    <property type="entry name" value="HTH_IclR"/>
    <property type="match status" value="1"/>
</dbReference>
<evidence type="ECO:0000259" key="5">
    <source>
        <dbReference type="PROSITE" id="PS51078"/>
    </source>
</evidence>
<comment type="caution">
    <text evidence="6">The sequence shown here is derived from an EMBL/GenBank/DDBJ whole genome shotgun (WGS) entry which is preliminary data.</text>
</comment>
<keyword evidence="2" id="KW-0238">DNA-binding</keyword>
<dbReference type="RefSeq" id="WP_147783980.1">
    <property type="nucleotide sequence ID" value="NZ_VRMG01000008.1"/>
</dbReference>
<dbReference type="Pfam" id="PF01614">
    <property type="entry name" value="IclR_C"/>
    <property type="match status" value="1"/>
</dbReference>
<dbReference type="PROSITE" id="PS51078">
    <property type="entry name" value="ICLR_ED"/>
    <property type="match status" value="1"/>
</dbReference>
<organism evidence="6 7">
    <name type="scientific">Lacisediminihabitans profunda</name>
    <dbReference type="NCBI Taxonomy" id="2594790"/>
    <lineage>
        <taxon>Bacteria</taxon>
        <taxon>Bacillati</taxon>
        <taxon>Actinomycetota</taxon>
        <taxon>Actinomycetes</taxon>
        <taxon>Micrococcales</taxon>
        <taxon>Microbacteriaceae</taxon>
        <taxon>Lacisediminihabitans</taxon>
    </lineage>
</organism>
<evidence type="ECO:0000259" key="4">
    <source>
        <dbReference type="PROSITE" id="PS51077"/>
    </source>
</evidence>
<gene>
    <name evidence="6" type="ORF">FVP33_12450</name>
</gene>
<accession>A0A5C8UR56</accession>
<dbReference type="InterPro" id="IPR014757">
    <property type="entry name" value="Tscrpt_reg_IclR_C"/>
</dbReference>
<dbReference type="Gene3D" id="1.10.10.10">
    <property type="entry name" value="Winged helix-like DNA-binding domain superfamily/Winged helix DNA-binding domain"/>
    <property type="match status" value="1"/>
</dbReference>
<dbReference type="InterPro" id="IPR029016">
    <property type="entry name" value="GAF-like_dom_sf"/>
</dbReference>
<evidence type="ECO:0000313" key="6">
    <source>
        <dbReference type="EMBL" id="TXN29937.1"/>
    </source>
</evidence>
<evidence type="ECO:0000256" key="2">
    <source>
        <dbReference type="ARBA" id="ARBA00023125"/>
    </source>
</evidence>
<dbReference type="PANTHER" id="PTHR30136">
    <property type="entry name" value="HELIX-TURN-HELIX TRANSCRIPTIONAL REGULATOR, ICLR FAMILY"/>
    <property type="match status" value="1"/>
</dbReference>
<dbReference type="SMART" id="SM00346">
    <property type="entry name" value="HTH_ICLR"/>
    <property type="match status" value="1"/>
</dbReference>
<protein>
    <submittedName>
        <fullName evidence="6">IclR family transcriptional regulator</fullName>
    </submittedName>
</protein>
<evidence type="ECO:0000313" key="7">
    <source>
        <dbReference type="Proteomes" id="UP000321379"/>
    </source>
</evidence>
<keyword evidence="3" id="KW-0804">Transcription</keyword>
<proteinExistence type="predicted"/>
<dbReference type="AlphaFoldDB" id="A0A5C8UR56"/>
<name>A0A5C8UR56_9MICO</name>
<dbReference type="SUPFAM" id="SSF46785">
    <property type="entry name" value="Winged helix' DNA-binding domain"/>
    <property type="match status" value="1"/>
</dbReference>
<reference evidence="6 7" key="1">
    <citation type="submission" date="2019-08" db="EMBL/GenBank/DDBJ databases">
        <title>Bacterial whole genome sequence for Glaciihabitans sp. CHu50b-6-2.</title>
        <authorList>
            <person name="Jin L."/>
        </authorList>
    </citation>
    <scope>NUCLEOTIDE SEQUENCE [LARGE SCALE GENOMIC DNA]</scope>
    <source>
        <strain evidence="6 7">CHu50b-6-2</strain>
    </source>
</reference>
<dbReference type="GO" id="GO:0003677">
    <property type="term" value="F:DNA binding"/>
    <property type="evidence" value="ECO:0007669"/>
    <property type="project" value="UniProtKB-KW"/>
</dbReference>
<dbReference type="InterPro" id="IPR036390">
    <property type="entry name" value="WH_DNA-bd_sf"/>
</dbReference>